<feature type="compositionally biased region" description="Polar residues" evidence="1">
    <location>
        <begin position="71"/>
        <end position="92"/>
    </location>
</feature>
<dbReference type="EMBL" id="JASCZI010211772">
    <property type="protein sequence ID" value="MED6196589.1"/>
    <property type="molecule type" value="Genomic_DNA"/>
</dbReference>
<name>A0ABU6XG80_9FABA</name>
<protein>
    <submittedName>
        <fullName evidence="2">Uncharacterized protein</fullName>
    </submittedName>
</protein>
<dbReference type="Proteomes" id="UP001341840">
    <property type="component" value="Unassembled WGS sequence"/>
</dbReference>
<comment type="caution">
    <text evidence="2">The sequence shown here is derived from an EMBL/GenBank/DDBJ whole genome shotgun (WGS) entry which is preliminary data.</text>
</comment>
<accession>A0ABU6XG80</accession>
<gene>
    <name evidence="2" type="ORF">PIB30_048856</name>
</gene>
<organism evidence="2 3">
    <name type="scientific">Stylosanthes scabra</name>
    <dbReference type="NCBI Taxonomy" id="79078"/>
    <lineage>
        <taxon>Eukaryota</taxon>
        <taxon>Viridiplantae</taxon>
        <taxon>Streptophyta</taxon>
        <taxon>Embryophyta</taxon>
        <taxon>Tracheophyta</taxon>
        <taxon>Spermatophyta</taxon>
        <taxon>Magnoliopsida</taxon>
        <taxon>eudicotyledons</taxon>
        <taxon>Gunneridae</taxon>
        <taxon>Pentapetalae</taxon>
        <taxon>rosids</taxon>
        <taxon>fabids</taxon>
        <taxon>Fabales</taxon>
        <taxon>Fabaceae</taxon>
        <taxon>Papilionoideae</taxon>
        <taxon>50 kb inversion clade</taxon>
        <taxon>dalbergioids sensu lato</taxon>
        <taxon>Dalbergieae</taxon>
        <taxon>Pterocarpus clade</taxon>
        <taxon>Stylosanthes</taxon>
    </lineage>
</organism>
<keyword evidence="3" id="KW-1185">Reference proteome</keyword>
<feature type="region of interest" description="Disordered" evidence="1">
    <location>
        <begin position="70"/>
        <end position="92"/>
    </location>
</feature>
<evidence type="ECO:0000256" key="1">
    <source>
        <dbReference type="SAM" id="MobiDB-lite"/>
    </source>
</evidence>
<reference evidence="2 3" key="1">
    <citation type="journal article" date="2023" name="Plants (Basel)">
        <title>Bridging the Gap: Combining Genomics and Transcriptomics Approaches to Understand Stylosanthes scabra, an Orphan Legume from the Brazilian Caatinga.</title>
        <authorList>
            <person name="Ferreira-Neto J.R.C."/>
            <person name="da Silva M.D."/>
            <person name="Binneck E."/>
            <person name="de Melo N.F."/>
            <person name="da Silva R.H."/>
            <person name="de Melo A.L.T.M."/>
            <person name="Pandolfi V."/>
            <person name="Bustamante F.O."/>
            <person name="Brasileiro-Vidal A.C."/>
            <person name="Benko-Iseppon A.M."/>
        </authorList>
    </citation>
    <scope>NUCLEOTIDE SEQUENCE [LARGE SCALE GENOMIC DNA]</scope>
    <source>
        <tissue evidence="2">Leaves</tissue>
    </source>
</reference>
<sequence>MPNLDEASIEYGSEFNEFVRDGQFANASTSMSSNNCSQDDFKRLLTALEAYFLSKEGRIPSEFAGILGRDTQATNVESQPDTLTLARSSDNA</sequence>
<evidence type="ECO:0000313" key="2">
    <source>
        <dbReference type="EMBL" id="MED6196589.1"/>
    </source>
</evidence>
<proteinExistence type="predicted"/>
<evidence type="ECO:0000313" key="3">
    <source>
        <dbReference type="Proteomes" id="UP001341840"/>
    </source>
</evidence>